<name>A0A420YLA5_9PEZI</name>
<dbReference type="Gene3D" id="3.40.30.10">
    <property type="entry name" value="Glutaredoxin"/>
    <property type="match status" value="1"/>
</dbReference>
<reference evidence="2 3" key="1">
    <citation type="submission" date="2018-08" db="EMBL/GenBank/DDBJ databases">
        <title>Draft genome of the lignicolous fungus Coniochaeta pulveracea.</title>
        <authorList>
            <person name="Borstlap C.J."/>
            <person name="De Witt R.N."/>
            <person name="Botha A."/>
            <person name="Volschenk H."/>
        </authorList>
    </citation>
    <scope>NUCLEOTIDE SEQUENCE [LARGE SCALE GENOMIC DNA]</scope>
    <source>
        <strain evidence="2 3">CAB683</strain>
    </source>
</reference>
<organism evidence="2 3">
    <name type="scientific">Coniochaeta pulveracea</name>
    <dbReference type="NCBI Taxonomy" id="177199"/>
    <lineage>
        <taxon>Eukaryota</taxon>
        <taxon>Fungi</taxon>
        <taxon>Dikarya</taxon>
        <taxon>Ascomycota</taxon>
        <taxon>Pezizomycotina</taxon>
        <taxon>Sordariomycetes</taxon>
        <taxon>Sordariomycetidae</taxon>
        <taxon>Coniochaetales</taxon>
        <taxon>Coniochaetaceae</taxon>
        <taxon>Coniochaeta</taxon>
    </lineage>
</organism>
<accession>A0A420YLA5</accession>
<dbReference type="InterPro" id="IPR036249">
    <property type="entry name" value="Thioredoxin-like_sf"/>
</dbReference>
<dbReference type="Pfam" id="PF01323">
    <property type="entry name" value="DSBA"/>
    <property type="match status" value="1"/>
</dbReference>
<dbReference type="SUPFAM" id="SSF52833">
    <property type="entry name" value="Thioredoxin-like"/>
    <property type="match status" value="1"/>
</dbReference>
<keyword evidence="3" id="KW-1185">Reference proteome</keyword>
<dbReference type="AlphaFoldDB" id="A0A420YLA5"/>
<comment type="caution">
    <text evidence="2">The sequence shown here is derived from an EMBL/GenBank/DDBJ whole genome shotgun (WGS) entry which is preliminary data.</text>
</comment>
<dbReference type="InterPro" id="IPR001853">
    <property type="entry name" value="DSBA-like_thioredoxin_dom"/>
</dbReference>
<evidence type="ECO:0000313" key="3">
    <source>
        <dbReference type="Proteomes" id="UP000275385"/>
    </source>
</evidence>
<proteinExistence type="predicted"/>
<dbReference type="PANTHER" id="PTHR13887:SF41">
    <property type="entry name" value="THIOREDOXIN SUPERFAMILY PROTEIN"/>
    <property type="match status" value="1"/>
</dbReference>
<sequence>MTIVQASHLLDTKHPAWRPSPNPFTMSKISIDIYSDTLCPWCYIGKRQLDSAISAYSTKHPDTEFELTWHPFLLHPKTRASGIPKRTYFSAKYGPGADAFLAKVETTGEPLNIKFDWGGNSGSSYDSQKLVIAAETWEIQSRFLDLLFRGHFEESRDISDRDFLVECAMQAGLAGTEQEAARAKDAWEEELYIWVEDKPIRALERGQTALSEEWFGTGGRGFS</sequence>
<evidence type="ECO:0000313" key="2">
    <source>
        <dbReference type="EMBL" id="RKU48631.1"/>
    </source>
</evidence>
<evidence type="ECO:0000259" key="1">
    <source>
        <dbReference type="Pfam" id="PF01323"/>
    </source>
</evidence>
<dbReference type="OrthoDB" id="1930760at2759"/>
<dbReference type="Proteomes" id="UP000275385">
    <property type="component" value="Unassembled WGS sequence"/>
</dbReference>
<dbReference type="EMBL" id="QVQW01000004">
    <property type="protein sequence ID" value="RKU48631.1"/>
    <property type="molecule type" value="Genomic_DNA"/>
</dbReference>
<dbReference type="CDD" id="cd03024">
    <property type="entry name" value="DsbA_FrnE"/>
    <property type="match status" value="1"/>
</dbReference>
<feature type="domain" description="DSBA-like thioredoxin" evidence="1">
    <location>
        <begin position="31"/>
        <end position="190"/>
    </location>
</feature>
<protein>
    <recommendedName>
        <fullName evidence="1">DSBA-like thioredoxin domain-containing protein</fullName>
    </recommendedName>
</protein>
<dbReference type="GO" id="GO:0016491">
    <property type="term" value="F:oxidoreductase activity"/>
    <property type="evidence" value="ECO:0007669"/>
    <property type="project" value="InterPro"/>
</dbReference>
<dbReference type="PANTHER" id="PTHR13887">
    <property type="entry name" value="GLUTATHIONE S-TRANSFERASE KAPPA"/>
    <property type="match status" value="1"/>
</dbReference>
<gene>
    <name evidence="2" type="ORF">DL546_009032</name>
</gene>